<proteinExistence type="predicted"/>
<dbReference type="Proteomes" id="UP001194469">
    <property type="component" value="Unassembled WGS sequence"/>
</dbReference>
<gene>
    <name evidence="2" type="ORF">FVW20_10115</name>
</gene>
<dbReference type="RefSeq" id="WP_196609339.1">
    <property type="nucleotide sequence ID" value="NZ_VRYY01000274.1"/>
</dbReference>
<evidence type="ECO:0000313" key="2">
    <source>
        <dbReference type="EMBL" id="MBG3877364.1"/>
    </source>
</evidence>
<comment type="caution">
    <text evidence="2">The sequence shown here is derived from an EMBL/GenBank/DDBJ whole genome shotgun (WGS) entry which is preliminary data.</text>
</comment>
<sequence>MTDPHISDASRAVLDALHRRRSIRRFTGQPVNRDEIMAMLDAARWAPSGLNNQPWRFLVVQPGDPRQEALAGCTRYARIVRDAGVLVAVFLDREACYHPMKDHQGAGACIQNLLLAAHALGLGAVWLGEIVNQAEQVEQALGLPAGRYEFMALIAAGHPAQRGSSDRVPLENLLLEAL</sequence>
<reference evidence="2 3" key="1">
    <citation type="submission" date="2019-08" db="EMBL/GenBank/DDBJ databases">
        <authorList>
            <person name="Luo N."/>
        </authorList>
    </citation>
    <scope>NUCLEOTIDE SEQUENCE [LARGE SCALE GENOMIC DNA]</scope>
    <source>
        <strain evidence="2 3">NCIMB 9442</strain>
    </source>
</reference>
<dbReference type="Gene3D" id="3.40.109.10">
    <property type="entry name" value="NADH Oxidase"/>
    <property type="match status" value="1"/>
</dbReference>
<protein>
    <submittedName>
        <fullName evidence="2">Nitroreductase family protein</fullName>
    </submittedName>
</protein>
<dbReference type="CDD" id="cd02062">
    <property type="entry name" value="Nitro_FMN_reductase"/>
    <property type="match status" value="1"/>
</dbReference>
<evidence type="ECO:0000259" key="1">
    <source>
        <dbReference type="Pfam" id="PF00881"/>
    </source>
</evidence>
<name>A0ABS0J4Q8_9BACT</name>
<organism evidence="2 3">
    <name type="scientific">Nitratidesulfovibrio oxamicus</name>
    <dbReference type="NCBI Taxonomy" id="32016"/>
    <lineage>
        <taxon>Bacteria</taxon>
        <taxon>Pseudomonadati</taxon>
        <taxon>Thermodesulfobacteriota</taxon>
        <taxon>Desulfovibrionia</taxon>
        <taxon>Desulfovibrionales</taxon>
        <taxon>Desulfovibrionaceae</taxon>
        <taxon>Nitratidesulfovibrio</taxon>
    </lineage>
</organism>
<keyword evidence="3" id="KW-1185">Reference proteome</keyword>
<accession>A0ABS0J4Q8</accession>
<dbReference type="InterPro" id="IPR029479">
    <property type="entry name" value="Nitroreductase"/>
</dbReference>
<dbReference type="EMBL" id="VRYY01000274">
    <property type="protein sequence ID" value="MBG3877364.1"/>
    <property type="molecule type" value="Genomic_DNA"/>
</dbReference>
<dbReference type="InterPro" id="IPR000415">
    <property type="entry name" value="Nitroreductase-like"/>
</dbReference>
<dbReference type="Pfam" id="PF00881">
    <property type="entry name" value="Nitroreductase"/>
    <property type="match status" value="1"/>
</dbReference>
<evidence type="ECO:0000313" key="3">
    <source>
        <dbReference type="Proteomes" id="UP001194469"/>
    </source>
</evidence>
<dbReference type="PANTHER" id="PTHR23026:SF123">
    <property type="entry name" value="NAD(P)H NITROREDUCTASE RV3131-RELATED"/>
    <property type="match status" value="1"/>
</dbReference>
<dbReference type="InterPro" id="IPR050627">
    <property type="entry name" value="Nitroreductase/BluB"/>
</dbReference>
<feature type="domain" description="Nitroreductase" evidence="1">
    <location>
        <begin position="19"/>
        <end position="158"/>
    </location>
</feature>
<dbReference type="PANTHER" id="PTHR23026">
    <property type="entry name" value="NADPH NITROREDUCTASE"/>
    <property type="match status" value="1"/>
</dbReference>
<dbReference type="SUPFAM" id="SSF55469">
    <property type="entry name" value="FMN-dependent nitroreductase-like"/>
    <property type="match status" value="1"/>
</dbReference>